<dbReference type="KEGG" id="pdg:BCM40_06635"/>
<dbReference type="RefSeq" id="WP_065526113.1">
    <property type="nucleotide sequence ID" value="NZ_CP016543.2"/>
</dbReference>
<dbReference type="EMBL" id="CP016543">
    <property type="protein sequence ID" value="ANU23064.1"/>
    <property type="molecule type" value="Genomic_DNA"/>
</dbReference>
<dbReference type="AlphaFoldDB" id="A0A1C7EGF4"/>
<dbReference type="STRING" id="414778.BCM40_06635"/>
<gene>
    <name evidence="1" type="ORF">BCM40_06635</name>
</gene>
<evidence type="ECO:0000313" key="2">
    <source>
        <dbReference type="Proteomes" id="UP000092495"/>
    </source>
</evidence>
<keyword evidence="2" id="KW-1185">Reference proteome</keyword>
<sequence>MTVGIGIDFYIGNTKKEIARSEKHVKLEEDLQNYLLAKEGYPAKRYGLLINLDQYSNRVFSAREVQELVIICEHLLNEYKVTTKKKWEVDKTTWGINVFAEELKVLCLVALEQNKKVFAIGD</sequence>
<dbReference type="OrthoDB" id="2354244at2"/>
<reference evidence="1" key="1">
    <citation type="submission" date="2016-10" db="EMBL/GenBank/DDBJ databases">
        <authorList>
            <person name="See-Too W.S."/>
        </authorList>
    </citation>
    <scope>NUCLEOTIDE SEQUENCE</scope>
    <source>
        <strain evidence="1">DSM 22276</strain>
    </source>
</reference>
<name>A0A1C7EGF4_9BACL</name>
<dbReference type="Proteomes" id="UP000092495">
    <property type="component" value="Chromosome"/>
</dbReference>
<protein>
    <submittedName>
        <fullName evidence="1">Uncharacterized protein</fullName>
    </submittedName>
</protein>
<evidence type="ECO:0000313" key="1">
    <source>
        <dbReference type="EMBL" id="ANU23064.1"/>
    </source>
</evidence>
<organism evidence="1 2">
    <name type="scientific">Planococcus donghaensis</name>
    <dbReference type="NCBI Taxonomy" id="414778"/>
    <lineage>
        <taxon>Bacteria</taxon>
        <taxon>Bacillati</taxon>
        <taxon>Bacillota</taxon>
        <taxon>Bacilli</taxon>
        <taxon>Bacillales</taxon>
        <taxon>Caryophanaceae</taxon>
        <taxon>Planococcus</taxon>
    </lineage>
</organism>
<accession>A0A1C7EGF4</accession>
<proteinExistence type="predicted"/>